<accession>A4BSQ4</accession>
<dbReference type="HOGENOM" id="CLU_050131_3_0_6"/>
<feature type="domain" description="Thioredoxin" evidence="6">
    <location>
        <begin position="32"/>
        <end position="195"/>
    </location>
</feature>
<feature type="disulfide bond" description="Redox-active" evidence="4">
    <location>
        <begin position="70"/>
        <end position="74"/>
    </location>
</feature>
<dbReference type="SUPFAM" id="SSF52833">
    <property type="entry name" value="Thioredoxin-like"/>
    <property type="match status" value="1"/>
</dbReference>
<dbReference type="eggNOG" id="COG1999">
    <property type="taxonomic scope" value="Bacteria"/>
</dbReference>
<dbReference type="AlphaFoldDB" id="A4BSQ4"/>
<evidence type="ECO:0000313" key="8">
    <source>
        <dbReference type="Proteomes" id="UP000003374"/>
    </source>
</evidence>
<dbReference type="Proteomes" id="UP000003374">
    <property type="component" value="Unassembled WGS sequence"/>
</dbReference>
<name>A4BSQ4_9GAMM</name>
<dbReference type="Pfam" id="PF02630">
    <property type="entry name" value="SCO1-SenC"/>
    <property type="match status" value="1"/>
</dbReference>
<comment type="similarity">
    <text evidence="1">Belongs to the SCO1/2 family.</text>
</comment>
<protein>
    <recommendedName>
        <fullName evidence="6">Thioredoxin domain-containing protein</fullName>
    </recommendedName>
</protein>
<keyword evidence="2 3" id="KW-0186">Copper</keyword>
<dbReference type="InterPro" id="IPR003782">
    <property type="entry name" value="SCO1/SenC"/>
</dbReference>
<keyword evidence="4" id="KW-1015">Disulfide bond</keyword>
<organism evidence="7 8">
    <name type="scientific">Nitrococcus mobilis Nb-231</name>
    <dbReference type="NCBI Taxonomy" id="314278"/>
    <lineage>
        <taxon>Bacteria</taxon>
        <taxon>Pseudomonadati</taxon>
        <taxon>Pseudomonadota</taxon>
        <taxon>Gammaproteobacteria</taxon>
        <taxon>Chromatiales</taxon>
        <taxon>Ectothiorhodospiraceae</taxon>
        <taxon>Nitrococcus</taxon>
    </lineage>
</organism>
<evidence type="ECO:0000313" key="7">
    <source>
        <dbReference type="EMBL" id="EAR21324.1"/>
    </source>
</evidence>
<feature type="chain" id="PRO_5002665352" description="Thioredoxin domain-containing protein" evidence="5">
    <location>
        <begin position="23"/>
        <end position="197"/>
    </location>
</feature>
<dbReference type="PROSITE" id="PS51257">
    <property type="entry name" value="PROKAR_LIPOPROTEIN"/>
    <property type="match status" value="1"/>
</dbReference>
<keyword evidence="5" id="KW-0732">Signal</keyword>
<dbReference type="OrthoDB" id="9790194at2"/>
<evidence type="ECO:0000256" key="1">
    <source>
        <dbReference type="ARBA" id="ARBA00010996"/>
    </source>
</evidence>
<keyword evidence="3" id="KW-0479">Metal-binding</keyword>
<dbReference type="PROSITE" id="PS51352">
    <property type="entry name" value="THIOREDOXIN_2"/>
    <property type="match status" value="1"/>
</dbReference>
<feature type="binding site" evidence="3">
    <location>
        <position position="74"/>
    </location>
    <ligand>
        <name>Cu cation</name>
        <dbReference type="ChEBI" id="CHEBI:23378"/>
    </ligand>
</feature>
<comment type="caution">
    <text evidence="7">The sequence shown here is derived from an EMBL/GenBank/DDBJ whole genome shotgun (WGS) entry which is preliminary data.</text>
</comment>
<dbReference type="InterPro" id="IPR036249">
    <property type="entry name" value="Thioredoxin-like_sf"/>
</dbReference>
<dbReference type="PANTHER" id="PTHR12151">
    <property type="entry name" value="ELECTRON TRANSPORT PROTIN SCO1/SENC FAMILY MEMBER"/>
    <property type="match status" value="1"/>
</dbReference>
<sequence length="197" mass="21592">MTLKRRRILISLGLCLLLAACGDGINWQTKGIAGLMPPLRFALTEDSGNPVQAKDFRGHITLMYFGYTHCPDICPTTLAKLKAAINRLPESAAQNVRVLFVTVDPKRDGLERLRAYTAAFGPQFVGLRGGDAELTQLTKRYRITYGYGKPDANGDYEVSHSSAVFVFDRSGKARLMVRDSDGVDALAADLEHLESTA</sequence>
<proteinExistence type="inferred from homology"/>
<evidence type="ECO:0000256" key="3">
    <source>
        <dbReference type="PIRSR" id="PIRSR603782-1"/>
    </source>
</evidence>
<evidence type="ECO:0000256" key="5">
    <source>
        <dbReference type="SAM" id="SignalP"/>
    </source>
</evidence>
<evidence type="ECO:0000256" key="2">
    <source>
        <dbReference type="ARBA" id="ARBA00023008"/>
    </source>
</evidence>
<keyword evidence="8" id="KW-1185">Reference proteome</keyword>
<gene>
    <name evidence="7" type="ORF">NB231_08705</name>
</gene>
<dbReference type="PANTHER" id="PTHR12151:SF25">
    <property type="entry name" value="LINALOOL DEHYDRATASE_ISOMERASE DOMAIN-CONTAINING PROTEIN"/>
    <property type="match status" value="1"/>
</dbReference>
<feature type="signal peptide" evidence="5">
    <location>
        <begin position="1"/>
        <end position="22"/>
    </location>
</feature>
<dbReference type="Gene3D" id="3.40.30.10">
    <property type="entry name" value="Glutaredoxin"/>
    <property type="match status" value="1"/>
</dbReference>
<dbReference type="RefSeq" id="WP_005001528.1">
    <property type="nucleotide sequence ID" value="NZ_CH672427.1"/>
</dbReference>
<feature type="binding site" evidence="3">
    <location>
        <position position="70"/>
    </location>
    <ligand>
        <name>Cu cation</name>
        <dbReference type="ChEBI" id="CHEBI:23378"/>
    </ligand>
</feature>
<dbReference type="FunFam" id="3.40.30.10:FF:000013">
    <property type="entry name" value="Blast:Protein SCO1 homolog, mitochondrial"/>
    <property type="match status" value="1"/>
</dbReference>
<evidence type="ECO:0000259" key="6">
    <source>
        <dbReference type="PROSITE" id="PS51352"/>
    </source>
</evidence>
<dbReference type="GO" id="GO:0046872">
    <property type="term" value="F:metal ion binding"/>
    <property type="evidence" value="ECO:0007669"/>
    <property type="project" value="UniProtKB-KW"/>
</dbReference>
<dbReference type="STRING" id="314278.NB231_08705"/>
<evidence type="ECO:0000256" key="4">
    <source>
        <dbReference type="PIRSR" id="PIRSR603782-2"/>
    </source>
</evidence>
<dbReference type="EMBL" id="AAOF01000010">
    <property type="protein sequence ID" value="EAR21324.1"/>
    <property type="molecule type" value="Genomic_DNA"/>
</dbReference>
<feature type="binding site" evidence="3">
    <location>
        <position position="160"/>
    </location>
    <ligand>
        <name>Cu cation</name>
        <dbReference type="ChEBI" id="CHEBI:23378"/>
    </ligand>
</feature>
<dbReference type="InterPro" id="IPR013766">
    <property type="entry name" value="Thioredoxin_domain"/>
</dbReference>
<dbReference type="CDD" id="cd02968">
    <property type="entry name" value="SCO"/>
    <property type="match status" value="1"/>
</dbReference>
<reference evidence="7 8" key="1">
    <citation type="submission" date="2006-02" db="EMBL/GenBank/DDBJ databases">
        <authorList>
            <person name="Waterbury J."/>
            <person name="Ferriera S."/>
            <person name="Johnson J."/>
            <person name="Kravitz S."/>
            <person name="Halpern A."/>
            <person name="Remington K."/>
            <person name="Beeson K."/>
            <person name="Tran B."/>
            <person name="Rogers Y.-H."/>
            <person name="Friedman R."/>
            <person name="Venter J.C."/>
        </authorList>
    </citation>
    <scope>NUCLEOTIDE SEQUENCE [LARGE SCALE GENOMIC DNA]</scope>
    <source>
        <strain evidence="7 8">Nb-231</strain>
    </source>
</reference>